<dbReference type="Pfam" id="PF01753">
    <property type="entry name" value="zf-MYND"/>
    <property type="match status" value="1"/>
</dbReference>
<reference evidence="6 7" key="1">
    <citation type="submission" date="2014-04" db="EMBL/GenBank/DDBJ databases">
        <authorList>
            <consortium name="DOE Joint Genome Institute"/>
            <person name="Kuo A."/>
            <person name="Tarkka M."/>
            <person name="Buscot F."/>
            <person name="Kohler A."/>
            <person name="Nagy L.G."/>
            <person name="Floudas D."/>
            <person name="Copeland A."/>
            <person name="Barry K.W."/>
            <person name="Cichocki N."/>
            <person name="Veneault-Fourrey C."/>
            <person name="LaButti K."/>
            <person name="Lindquist E.A."/>
            <person name="Lipzen A."/>
            <person name="Lundell T."/>
            <person name="Morin E."/>
            <person name="Murat C."/>
            <person name="Sun H."/>
            <person name="Tunlid A."/>
            <person name="Henrissat B."/>
            <person name="Grigoriev I.V."/>
            <person name="Hibbett D.S."/>
            <person name="Martin F."/>
            <person name="Nordberg H.P."/>
            <person name="Cantor M.N."/>
            <person name="Hua S.X."/>
        </authorList>
    </citation>
    <scope>NUCLEOTIDE SEQUENCE [LARGE SCALE GENOMIC DNA]</scope>
    <source>
        <strain evidence="6 7">F 1598</strain>
    </source>
</reference>
<keyword evidence="1" id="KW-0479">Metal-binding</keyword>
<dbReference type="PROSITE" id="PS50865">
    <property type="entry name" value="ZF_MYND_2"/>
    <property type="match status" value="1"/>
</dbReference>
<evidence type="ECO:0000256" key="1">
    <source>
        <dbReference type="ARBA" id="ARBA00022723"/>
    </source>
</evidence>
<dbReference type="Proteomes" id="UP000054166">
    <property type="component" value="Unassembled WGS sequence"/>
</dbReference>
<evidence type="ECO:0000256" key="3">
    <source>
        <dbReference type="ARBA" id="ARBA00022833"/>
    </source>
</evidence>
<dbReference type="EMBL" id="KN832973">
    <property type="protein sequence ID" value="KIM90175.1"/>
    <property type="molecule type" value="Genomic_DNA"/>
</dbReference>
<evidence type="ECO:0000313" key="7">
    <source>
        <dbReference type="Proteomes" id="UP000054166"/>
    </source>
</evidence>
<dbReference type="OrthoDB" id="5231159at2759"/>
<evidence type="ECO:0000256" key="4">
    <source>
        <dbReference type="PROSITE-ProRule" id="PRU00134"/>
    </source>
</evidence>
<dbReference type="GO" id="GO:0008270">
    <property type="term" value="F:zinc ion binding"/>
    <property type="evidence" value="ECO:0007669"/>
    <property type="project" value="UniProtKB-KW"/>
</dbReference>
<keyword evidence="3" id="KW-0862">Zinc</keyword>
<dbReference type="Gene3D" id="6.10.140.2220">
    <property type="match status" value="1"/>
</dbReference>
<keyword evidence="2 4" id="KW-0863">Zinc-finger</keyword>
<dbReference type="InParanoid" id="A0A0C3G1N5"/>
<accession>A0A0C3G1N5</accession>
<feature type="domain" description="MYND-type" evidence="5">
    <location>
        <begin position="268"/>
        <end position="309"/>
    </location>
</feature>
<gene>
    <name evidence="6" type="ORF">PILCRDRAFT_811903</name>
</gene>
<dbReference type="HOGENOM" id="CLU_608469_0_0_1"/>
<dbReference type="AlphaFoldDB" id="A0A0C3G1N5"/>
<dbReference type="STRING" id="765440.A0A0C3G1N5"/>
<dbReference type="InterPro" id="IPR002893">
    <property type="entry name" value="Znf_MYND"/>
</dbReference>
<evidence type="ECO:0000259" key="5">
    <source>
        <dbReference type="PROSITE" id="PS50865"/>
    </source>
</evidence>
<evidence type="ECO:0000313" key="6">
    <source>
        <dbReference type="EMBL" id="KIM90175.1"/>
    </source>
</evidence>
<protein>
    <recommendedName>
        <fullName evidence="5">MYND-type domain-containing protein</fullName>
    </recommendedName>
</protein>
<organism evidence="6 7">
    <name type="scientific">Piloderma croceum (strain F 1598)</name>
    <dbReference type="NCBI Taxonomy" id="765440"/>
    <lineage>
        <taxon>Eukaryota</taxon>
        <taxon>Fungi</taxon>
        <taxon>Dikarya</taxon>
        <taxon>Basidiomycota</taxon>
        <taxon>Agaricomycotina</taxon>
        <taxon>Agaricomycetes</taxon>
        <taxon>Agaricomycetidae</taxon>
        <taxon>Atheliales</taxon>
        <taxon>Atheliaceae</taxon>
        <taxon>Piloderma</taxon>
    </lineage>
</organism>
<sequence length="454" mass="51022">MSGFTRTVGELMRMFNVATMIEPYNAKDAAAITTCLVETLPIIVGQLPPKWDEEVIIPMGGDVQNVARAALKNLQSNISRRARDIIRVYHITQAITLINYLSTHKPIRDAFVTQHSIRTLVEAMSSLSPPPTHDDSLECTTLCISSGCICVHCHIFANDGLSGITEAFSSGILPALMRCADLLDRDDEHYFMLLRNDLPKFIIYPSILRTVRKSLAAFSEESLQRSSKVYSPISRKAWEAYTRLTAFIEWIIFAKEVGIGHGQEVCANNVCNESDLRTALRLCSGCRDVYYCSSACQRADWKQSHRAYCKETMNVDGSVDSIPSRDISFLRTFARDEVFLRSDKIISLCREHEITMPVVELNYTNYPFKITVCSLTSIASCFSDDKLRQYYGIFEASAAQTEGTQLVINLRYPAGQSSRAISSMMFTKSFGDLGTIDPDLGRMLDRCYTFRVQP</sequence>
<reference evidence="7" key="2">
    <citation type="submission" date="2015-01" db="EMBL/GenBank/DDBJ databases">
        <title>Evolutionary Origins and Diversification of the Mycorrhizal Mutualists.</title>
        <authorList>
            <consortium name="DOE Joint Genome Institute"/>
            <consortium name="Mycorrhizal Genomics Consortium"/>
            <person name="Kohler A."/>
            <person name="Kuo A."/>
            <person name="Nagy L.G."/>
            <person name="Floudas D."/>
            <person name="Copeland A."/>
            <person name="Barry K.W."/>
            <person name="Cichocki N."/>
            <person name="Veneault-Fourrey C."/>
            <person name="LaButti K."/>
            <person name="Lindquist E.A."/>
            <person name="Lipzen A."/>
            <person name="Lundell T."/>
            <person name="Morin E."/>
            <person name="Murat C."/>
            <person name="Riley R."/>
            <person name="Ohm R."/>
            <person name="Sun H."/>
            <person name="Tunlid A."/>
            <person name="Henrissat B."/>
            <person name="Grigoriev I.V."/>
            <person name="Hibbett D.S."/>
            <person name="Martin F."/>
        </authorList>
    </citation>
    <scope>NUCLEOTIDE SEQUENCE [LARGE SCALE GENOMIC DNA]</scope>
    <source>
        <strain evidence="7">F 1598</strain>
    </source>
</reference>
<proteinExistence type="predicted"/>
<evidence type="ECO:0000256" key="2">
    <source>
        <dbReference type="ARBA" id="ARBA00022771"/>
    </source>
</evidence>
<dbReference type="SUPFAM" id="SSF144232">
    <property type="entry name" value="HIT/MYND zinc finger-like"/>
    <property type="match status" value="1"/>
</dbReference>
<keyword evidence="7" id="KW-1185">Reference proteome</keyword>
<name>A0A0C3G1N5_PILCF</name>